<sequence length="157" mass="18685">MANSKIFILSAIDIRKRDDKRWQKLFEICKVQHPVWEKKTLNEYKEFEIGWGRLYDIYDFNAAYFIDKDKAIEYAEANMADINESGAYPYIVIIPRCINLMYPESCKEDITVLKYDHTIDKYNIVEADDDEYVMPIIQHYTLQPVSIISKKRIKEVN</sequence>
<name>A0A415U3N8_9FIRM</name>
<gene>
    <name evidence="1" type="ORF">DWZ29_09205</name>
</gene>
<dbReference type="Proteomes" id="UP000283700">
    <property type="component" value="Unassembled WGS sequence"/>
</dbReference>
<proteinExistence type="predicted"/>
<dbReference type="RefSeq" id="WP_118486120.1">
    <property type="nucleotide sequence ID" value="NZ_QRQO01000023.1"/>
</dbReference>
<comment type="caution">
    <text evidence="1">The sequence shown here is derived from an EMBL/GenBank/DDBJ whole genome shotgun (WGS) entry which is preliminary data.</text>
</comment>
<accession>A0A415U3N8</accession>
<evidence type="ECO:0000313" key="2">
    <source>
        <dbReference type="Proteomes" id="UP000283700"/>
    </source>
</evidence>
<organism evidence="1 2">
    <name type="scientific">Anaerobutyricum hallii</name>
    <dbReference type="NCBI Taxonomy" id="39488"/>
    <lineage>
        <taxon>Bacteria</taxon>
        <taxon>Bacillati</taxon>
        <taxon>Bacillota</taxon>
        <taxon>Clostridia</taxon>
        <taxon>Lachnospirales</taxon>
        <taxon>Lachnospiraceae</taxon>
        <taxon>Anaerobutyricum</taxon>
    </lineage>
</organism>
<dbReference type="EMBL" id="QRQO01000023">
    <property type="protein sequence ID" value="RHN12677.1"/>
    <property type="molecule type" value="Genomic_DNA"/>
</dbReference>
<evidence type="ECO:0000313" key="1">
    <source>
        <dbReference type="EMBL" id="RHN12677.1"/>
    </source>
</evidence>
<dbReference type="AlphaFoldDB" id="A0A415U3N8"/>
<protein>
    <submittedName>
        <fullName evidence="1">Uncharacterized protein</fullName>
    </submittedName>
</protein>
<reference evidence="1 2" key="1">
    <citation type="submission" date="2018-08" db="EMBL/GenBank/DDBJ databases">
        <title>A genome reference for cultivated species of the human gut microbiota.</title>
        <authorList>
            <person name="Zou Y."/>
            <person name="Xue W."/>
            <person name="Luo G."/>
        </authorList>
    </citation>
    <scope>NUCLEOTIDE SEQUENCE [LARGE SCALE GENOMIC DNA]</scope>
    <source>
        <strain evidence="1 2">AF31-17AC</strain>
    </source>
</reference>